<evidence type="ECO:0000256" key="1">
    <source>
        <dbReference type="SAM" id="SignalP"/>
    </source>
</evidence>
<keyword evidence="3" id="KW-1185">Reference proteome</keyword>
<proteinExistence type="predicted"/>
<keyword evidence="1" id="KW-0732">Signal</keyword>
<dbReference type="Proteomes" id="UP001302949">
    <property type="component" value="Unassembled WGS sequence"/>
</dbReference>
<dbReference type="RefSeq" id="WP_323296232.1">
    <property type="nucleotide sequence ID" value="NZ_JAYFUM010000008.1"/>
</dbReference>
<accession>A0ABU5Q897</accession>
<sequence>MKTFSLLALVLLFSSRTFSQCSKEDLGIRYPQNPSTKVWKINNYVIGYVSEMTIDADGSPRAYHPQNLGLDNLTYATSKGELSRYVIVFDGNQPYIQTALDPYPGYYLSQTSLQDASKRETDYQRYVNSEEIPFIAIPDNLRGQGVQTGDLAYVYNRKTFRGSFAIVADIGSSTHIGEGSIKLAERIGVNITYKKEIRQIIGADADSGIVYLIFPNSGTQKPMSLYEIENRGMQYNIREINSLVECLLRN</sequence>
<protein>
    <submittedName>
        <fullName evidence="2">Glycoside hydrolase family 75 protein</fullName>
    </submittedName>
</protein>
<keyword evidence="2" id="KW-0378">Hydrolase</keyword>
<evidence type="ECO:0000313" key="3">
    <source>
        <dbReference type="Proteomes" id="UP001302949"/>
    </source>
</evidence>
<feature type="signal peptide" evidence="1">
    <location>
        <begin position="1"/>
        <end position="19"/>
    </location>
</feature>
<reference evidence="2 3" key="1">
    <citation type="submission" date="2023-12" db="EMBL/GenBank/DDBJ databases">
        <title>Novel species of the genus Arcicella isolated from rivers.</title>
        <authorList>
            <person name="Lu H."/>
        </authorList>
    </citation>
    <scope>NUCLEOTIDE SEQUENCE [LARGE SCALE GENOMIC DNA]</scope>
    <source>
        <strain evidence="2 3">KCTC 23307</strain>
    </source>
</reference>
<feature type="chain" id="PRO_5045961925" evidence="1">
    <location>
        <begin position="20"/>
        <end position="250"/>
    </location>
</feature>
<gene>
    <name evidence="2" type="ORF">VB248_07995</name>
</gene>
<dbReference type="EMBL" id="JAYFUM010000008">
    <property type="protein sequence ID" value="MEA5139071.1"/>
    <property type="molecule type" value="Genomic_DNA"/>
</dbReference>
<organism evidence="2 3">
    <name type="scientific">Arcicella rigui</name>
    <dbReference type="NCBI Taxonomy" id="797020"/>
    <lineage>
        <taxon>Bacteria</taxon>
        <taxon>Pseudomonadati</taxon>
        <taxon>Bacteroidota</taxon>
        <taxon>Cytophagia</taxon>
        <taxon>Cytophagales</taxon>
        <taxon>Flectobacillaceae</taxon>
        <taxon>Arcicella</taxon>
    </lineage>
</organism>
<evidence type="ECO:0000313" key="2">
    <source>
        <dbReference type="EMBL" id="MEA5139071.1"/>
    </source>
</evidence>
<name>A0ABU5Q897_9BACT</name>
<dbReference type="GO" id="GO:0016787">
    <property type="term" value="F:hydrolase activity"/>
    <property type="evidence" value="ECO:0007669"/>
    <property type="project" value="UniProtKB-KW"/>
</dbReference>
<comment type="caution">
    <text evidence="2">The sequence shown here is derived from an EMBL/GenBank/DDBJ whole genome shotgun (WGS) entry which is preliminary data.</text>
</comment>